<dbReference type="InterPro" id="IPR042163">
    <property type="entry name" value="PHF12"/>
</dbReference>
<dbReference type="Pfam" id="PF23209">
    <property type="entry name" value="IDM1_C"/>
    <property type="match status" value="1"/>
</dbReference>
<organism evidence="2 3">
    <name type="scientific">Ensete ventricosum</name>
    <name type="common">Abyssinian banana</name>
    <name type="synonym">Musa ensete</name>
    <dbReference type="NCBI Taxonomy" id="4639"/>
    <lineage>
        <taxon>Eukaryota</taxon>
        <taxon>Viridiplantae</taxon>
        <taxon>Streptophyta</taxon>
        <taxon>Embryophyta</taxon>
        <taxon>Tracheophyta</taxon>
        <taxon>Spermatophyta</taxon>
        <taxon>Magnoliopsida</taxon>
        <taxon>Liliopsida</taxon>
        <taxon>Zingiberales</taxon>
        <taxon>Musaceae</taxon>
        <taxon>Ensete</taxon>
    </lineage>
</organism>
<dbReference type="PANTHER" id="PTHR46309:SF7">
    <property type="entry name" value="OS04G0433900 PROTEIN"/>
    <property type="match status" value="1"/>
</dbReference>
<dbReference type="GO" id="GO:0005634">
    <property type="term" value="C:nucleus"/>
    <property type="evidence" value="ECO:0007669"/>
    <property type="project" value="TreeGrafter"/>
</dbReference>
<accession>A0A444ET79</accession>
<dbReference type="InterPro" id="IPR056511">
    <property type="entry name" value="IDM1_C"/>
</dbReference>
<reference evidence="2 3" key="1">
    <citation type="journal article" date="2014" name="Agronomy (Basel)">
        <title>A Draft Genome Sequence for Ensete ventricosum, the Drought-Tolerant Tree Against Hunger.</title>
        <authorList>
            <person name="Harrison J."/>
            <person name="Moore K.A."/>
            <person name="Paszkiewicz K."/>
            <person name="Jones T."/>
            <person name="Grant M."/>
            <person name="Ambacheew D."/>
            <person name="Muzemil S."/>
            <person name="Studholme D.J."/>
        </authorList>
    </citation>
    <scope>NUCLEOTIDE SEQUENCE [LARGE SCALE GENOMIC DNA]</scope>
</reference>
<dbReference type="EMBL" id="AMZH03023740">
    <property type="protein sequence ID" value="RRT36336.1"/>
    <property type="molecule type" value="Genomic_DNA"/>
</dbReference>
<proteinExistence type="predicted"/>
<dbReference type="GO" id="GO:0003714">
    <property type="term" value="F:transcription corepressor activity"/>
    <property type="evidence" value="ECO:0007669"/>
    <property type="project" value="InterPro"/>
</dbReference>
<dbReference type="GO" id="GO:0006357">
    <property type="term" value="P:regulation of transcription by RNA polymerase II"/>
    <property type="evidence" value="ECO:0007669"/>
    <property type="project" value="TreeGrafter"/>
</dbReference>
<comment type="caution">
    <text evidence="2">The sequence shown here is derived from an EMBL/GenBank/DDBJ whole genome shotgun (WGS) entry which is preliminary data.</text>
</comment>
<name>A0A444ET79_ENSVE</name>
<feature type="domain" description="Increased DNA methylation 1 C-terminal" evidence="1">
    <location>
        <begin position="7"/>
        <end position="47"/>
    </location>
</feature>
<protein>
    <recommendedName>
        <fullName evidence="1">Increased DNA methylation 1 C-terminal domain-containing protein</fullName>
    </recommendedName>
</protein>
<sequence>MCLMVLFCLTRIHGVTVAEMPLIATCSEYRRQGMCRRLIDAIEKVLMADRTARTDSDDEALLPTADATYQMEQEHDWQQKDLLVSSYDTLNSIAKPNDNDANISEPLCRKIANLDIDKKSQFDSAEHTEQEIFTSLSVVSKPTALHSCSGSLTICATDDRYFAESVPINDGESDKVDIISEAEARNVLEEDNRLFSEGEAIEEEITNHSSEAKCSSFDG</sequence>
<evidence type="ECO:0000259" key="1">
    <source>
        <dbReference type="Pfam" id="PF23209"/>
    </source>
</evidence>
<dbReference type="AlphaFoldDB" id="A0A444ET79"/>
<evidence type="ECO:0000313" key="3">
    <source>
        <dbReference type="Proteomes" id="UP000287651"/>
    </source>
</evidence>
<dbReference type="PANTHER" id="PTHR46309">
    <property type="entry name" value="PHD FINGER PROTEIN 12"/>
    <property type="match status" value="1"/>
</dbReference>
<dbReference type="Proteomes" id="UP000287651">
    <property type="component" value="Unassembled WGS sequence"/>
</dbReference>
<evidence type="ECO:0000313" key="2">
    <source>
        <dbReference type="EMBL" id="RRT36336.1"/>
    </source>
</evidence>
<gene>
    <name evidence="2" type="ORF">B296_00055057</name>
</gene>